<dbReference type="EMBL" id="JARJLG010000003">
    <property type="protein sequence ID" value="KAJ7782561.1"/>
    <property type="molecule type" value="Genomic_DNA"/>
</dbReference>
<sequence>MAVKDSTEFPLNNSFGPDYRSESKISSETWFEVSIGKAAARNGGHCRPNAFRDVPMDQAQADSTFAASYQEFTDVGPVDGVVERTLNPEQAKKATCCPSARAAYGSPAGSLWPNKLDIHLLKLWDAGKKR</sequence>
<keyword evidence="3" id="KW-1185">Reference proteome</keyword>
<name>A0AAD7KCL3_9AGAR</name>
<proteinExistence type="predicted"/>
<evidence type="ECO:0000313" key="3">
    <source>
        <dbReference type="Proteomes" id="UP001215280"/>
    </source>
</evidence>
<dbReference type="AlphaFoldDB" id="A0AAD7KCL3"/>
<organism evidence="2 3">
    <name type="scientific">Mycena maculata</name>
    <dbReference type="NCBI Taxonomy" id="230809"/>
    <lineage>
        <taxon>Eukaryota</taxon>
        <taxon>Fungi</taxon>
        <taxon>Dikarya</taxon>
        <taxon>Basidiomycota</taxon>
        <taxon>Agaricomycotina</taxon>
        <taxon>Agaricomycetes</taxon>
        <taxon>Agaricomycetidae</taxon>
        <taxon>Agaricales</taxon>
        <taxon>Marasmiineae</taxon>
        <taxon>Mycenaceae</taxon>
        <taxon>Mycena</taxon>
    </lineage>
</organism>
<protein>
    <submittedName>
        <fullName evidence="2">Uncharacterized protein</fullName>
    </submittedName>
</protein>
<feature type="region of interest" description="Disordered" evidence="1">
    <location>
        <begin position="1"/>
        <end position="22"/>
    </location>
</feature>
<evidence type="ECO:0000313" key="2">
    <source>
        <dbReference type="EMBL" id="KAJ7782561.1"/>
    </source>
</evidence>
<gene>
    <name evidence="2" type="ORF">DFH07DRAFT_764697</name>
</gene>
<accession>A0AAD7KCL3</accession>
<comment type="caution">
    <text evidence="2">The sequence shown here is derived from an EMBL/GenBank/DDBJ whole genome shotgun (WGS) entry which is preliminary data.</text>
</comment>
<reference evidence="2" key="1">
    <citation type="submission" date="2023-03" db="EMBL/GenBank/DDBJ databases">
        <title>Massive genome expansion in bonnet fungi (Mycena s.s.) driven by repeated elements and novel gene families across ecological guilds.</title>
        <authorList>
            <consortium name="Lawrence Berkeley National Laboratory"/>
            <person name="Harder C.B."/>
            <person name="Miyauchi S."/>
            <person name="Viragh M."/>
            <person name="Kuo A."/>
            <person name="Thoen E."/>
            <person name="Andreopoulos B."/>
            <person name="Lu D."/>
            <person name="Skrede I."/>
            <person name="Drula E."/>
            <person name="Henrissat B."/>
            <person name="Morin E."/>
            <person name="Kohler A."/>
            <person name="Barry K."/>
            <person name="LaButti K."/>
            <person name="Morin E."/>
            <person name="Salamov A."/>
            <person name="Lipzen A."/>
            <person name="Mereny Z."/>
            <person name="Hegedus B."/>
            <person name="Baldrian P."/>
            <person name="Stursova M."/>
            <person name="Weitz H."/>
            <person name="Taylor A."/>
            <person name="Grigoriev I.V."/>
            <person name="Nagy L.G."/>
            <person name="Martin F."/>
            <person name="Kauserud H."/>
        </authorList>
    </citation>
    <scope>NUCLEOTIDE SEQUENCE</scope>
    <source>
        <strain evidence="2">CBHHK188m</strain>
    </source>
</reference>
<evidence type="ECO:0000256" key="1">
    <source>
        <dbReference type="SAM" id="MobiDB-lite"/>
    </source>
</evidence>
<dbReference type="Proteomes" id="UP001215280">
    <property type="component" value="Unassembled WGS sequence"/>
</dbReference>